<dbReference type="EMBL" id="JBHSLU010000068">
    <property type="protein sequence ID" value="MFC5507740.1"/>
    <property type="molecule type" value="Genomic_DNA"/>
</dbReference>
<name>A0ABW0P4Z2_9HYPH</name>
<reference evidence="3" key="1">
    <citation type="journal article" date="2019" name="Int. J. Syst. Evol. Microbiol.">
        <title>The Global Catalogue of Microorganisms (GCM) 10K type strain sequencing project: providing services to taxonomists for standard genome sequencing and annotation.</title>
        <authorList>
            <consortium name="The Broad Institute Genomics Platform"/>
            <consortium name="The Broad Institute Genome Sequencing Center for Infectious Disease"/>
            <person name="Wu L."/>
            <person name="Ma J."/>
        </authorList>
    </citation>
    <scope>NUCLEOTIDE SEQUENCE [LARGE SCALE GENOMIC DNA]</scope>
    <source>
        <strain evidence="3">CCUG 43117</strain>
    </source>
</reference>
<evidence type="ECO:0000256" key="1">
    <source>
        <dbReference type="SAM" id="Phobius"/>
    </source>
</evidence>
<feature type="transmembrane region" description="Helical" evidence="1">
    <location>
        <begin position="189"/>
        <end position="209"/>
    </location>
</feature>
<keyword evidence="1" id="KW-0472">Membrane</keyword>
<feature type="transmembrane region" description="Helical" evidence="1">
    <location>
        <begin position="156"/>
        <end position="177"/>
    </location>
</feature>
<dbReference type="Pfam" id="PF06532">
    <property type="entry name" value="NrsF"/>
    <property type="match status" value="1"/>
</dbReference>
<evidence type="ECO:0000313" key="2">
    <source>
        <dbReference type="EMBL" id="MFC5507740.1"/>
    </source>
</evidence>
<evidence type="ECO:0000313" key="3">
    <source>
        <dbReference type="Proteomes" id="UP001596060"/>
    </source>
</evidence>
<keyword evidence="1" id="KW-0812">Transmembrane</keyword>
<keyword evidence="3" id="KW-1185">Reference proteome</keyword>
<dbReference type="InterPro" id="IPR009495">
    <property type="entry name" value="NrsF"/>
</dbReference>
<protein>
    <submittedName>
        <fullName evidence="2">NrsF family protein</fullName>
    </submittedName>
</protein>
<feature type="transmembrane region" description="Helical" evidence="1">
    <location>
        <begin position="121"/>
        <end position="144"/>
    </location>
</feature>
<feature type="transmembrane region" description="Helical" evidence="1">
    <location>
        <begin position="92"/>
        <end position="109"/>
    </location>
</feature>
<keyword evidence="1" id="KW-1133">Transmembrane helix</keyword>
<dbReference type="RefSeq" id="WP_067254670.1">
    <property type="nucleotide sequence ID" value="NZ_JBHSLU010000068.1"/>
</dbReference>
<proteinExistence type="predicted"/>
<feature type="transmembrane region" description="Helical" evidence="1">
    <location>
        <begin position="58"/>
        <end position="80"/>
    </location>
</feature>
<accession>A0ABW0P4Z2</accession>
<dbReference type="Proteomes" id="UP001596060">
    <property type="component" value="Unassembled WGS sequence"/>
</dbReference>
<organism evidence="2 3">
    <name type="scientific">Bosea massiliensis</name>
    <dbReference type="NCBI Taxonomy" id="151419"/>
    <lineage>
        <taxon>Bacteria</taxon>
        <taxon>Pseudomonadati</taxon>
        <taxon>Pseudomonadota</taxon>
        <taxon>Alphaproteobacteria</taxon>
        <taxon>Hyphomicrobiales</taxon>
        <taxon>Boseaceae</taxon>
        <taxon>Bosea</taxon>
    </lineage>
</organism>
<sequence length="211" mass="21902">MRTDDMIDLLVQDLPNQPKPVSTILLRWWPTAAALAGVGFLGIMGVRPDLVTAGLVPTLVKLMLGALIALTAIAGALDLSRPEVQAPAASKWLIAVVGFLGLVVATDLLRHGLDDGWARLFGKGIVTCLTLVPALAALPLIACLTILRRGATTEPVAAGALAGLASAGLAIFAYGLFCNEDSPLFIATWYSLAALIVGLAGAALGRAMLRW</sequence>
<gene>
    <name evidence="2" type="ORF">ACFPN9_21065</name>
</gene>
<feature type="transmembrane region" description="Helical" evidence="1">
    <location>
        <begin position="28"/>
        <end position="46"/>
    </location>
</feature>
<comment type="caution">
    <text evidence="2">The sequence shown here is derived from an EMBL/GenBank/DDBJ whole genome shotgun (WGS) entry which is preliminary data.</text>
</comment>